<dbReference type="InterPro" id="IPR011013">
    <property type="entry name" value="Gal_mutarotase_sf_dom"/>
</dbReference>
<dbReference type="SUPFAM" id="SSF74650">
    <property type="entry name" value="Galactose mutarotase-like"/>
    <property type="match status" value="1"/>
</dbReference>
<accession>A0A2N5CND1</accession>
<dbReference type="GO" id="GO:0005975">
    <property type="term" value="P:carbohydrate metabolic process"/>
    <property type="evidence" value="ECO:0007669"/>
    <property type="project" value="InterPro"/>
</dbReference>
<organism evidence="2 3">
    <name type="scientific">Caulobacter flavus</name>
    <dbReference type="NCBI Taxonomy" id="1679497"/>
    <lineage>
        <taxon>Bacteria</taxon>
        <taxon>Pseudomonadati</taxon>
        <taxon>Pseudomonadota</taxon>
        <taxon>Alphaproteobacteria</taxon>
        <taxon>Caulobacterales</taxon>
        <taxon>Caulobacteraceae</taxon>
        <taxon>Caulobacter</taxon>
    </lineage>
</organism>
<evidence type="ECO:0000313" key="4">
    <source>
        <dbReference type="Proteomes" id="UP000281192"/>
    </source>
</evidence>
<dbReference type="Proteomes" id="UP000234483">
    <property type="component" value="Unassembled WGS sequence"/>
</dbReference>
<dbReference type="Proteomes" id="UP000281192">
    <property type="component" value="Chromosome"/>
</dbReference>
<name>A0A2N5CND1_9CAUL</name>
<reference evidence="2 3" key="1">
    <citation type="submission" date="2017-12" db="EMBL/GenBank/DDBJ databases">
        <title>The genome sequence of Caulobacter flavus CGMCC1 15093.</title>
        <authorList>
            <person name="Gao J."/>
            <person name="Mao X."/>
            <person name="Sun J."/>
        </authorList>
    </citation>
    <scope>NUCLEOTIDE SEQUENCE [LARGE SCALE GENOMIC DNA]</scope>
    <source>
        <strain evidence="2 3">CGMCC1 15093</strain>
    </source>
</reference>
<sequence length="287" mass="30725">MTRPVLATARARVELLPEVGGSIGRFVFDGRDVLRPTPEGATDALNVGCFPLVPFCNRIPSGRFAFQGREVVLAPNLDGHPHPLHGQGWRAAWTVTGLSDTRAVLTYDHAPSDWPWAYRAEQILVLSDQGLRVELSVTNTGAEVMPAGLGLHPYFAARPGEALKMDVDGVWMVDADVLPTVHQQGPWMRDWTVGAPTATDSLIDNCWTGFGGKAVLSAPEGSSTIIEASDNCRWAHVYSPPGADFVCVEPTSSRPDPFGPGFGEGQTGIVALAPGEKASVWMTLTIA</sequence>
<dbReference type="GO" id="GO:0016853">
    <property type="term" value="F:isomerase activity"/>
    <property type="evidence" value="ECO:0007669"/>
    <property type="project" value="InterPro"/>
</dbReference>
<dbReference type="EMBL" id="PJRQ01000044">
    <property type="protein sequence ID" value="PLR07952.1"/>
    <property type="molecule type" value="Genomic_DNA"/>
</dbReference>
<dbReference type="Gene3D" id="2.70.98.10">
    <property type="match status" value="1"/>
</dbReference>
<dbReference type="RefSeq" id="WP_101715118.1">
    <property type="nucleotide sequence ID" value="NZ_CP026100.1"/>
</dbReference>
<dbReference type="CDD" id="cd09021">
    <property type="entry name" value="Aldose_epim_Ec_YphB"/>
    <property type="match status" value="1"/>
</dbReference>
<dbReference type="AlphaFoldDB" id="A0A2N5CND1"/>
<dbReference type="GO" id="GO:0030246">
    <property type="term" value="F:carbohydrate binding"/>
    <property type="evidence" value="ECO:0007669"/>
    <property type="project" value="InterPro"/>
</dbReference>
<proteinExistence type="predicted"/>
<dbReference type="OrthoDB" id="9796517at2"/>
<protein>
    <submittedName>
        <fullName evidence="2">Aldose 1-epimerase</fullName>
    </submittedName>
</protein>
<evidence type="ECO:0000313" key="3">
    <source>
        <dbReference type="Proteomes" id="UP000234483"/>
    </source>
</evidence>
<gene>
    <name evidence="1" type="ORF">C1707_10810</name>
    <name evidence="2" type="ORF">CFHF_22285</name>
</gene>
<dbReference type="Pfam" id="PF01263">
    <property type="entry name" value="Aldose_epim"/>
    <property type="match status" value="1"/>
</dbReference>
<reference evidence="1 4" key="2">
    <citation type="submission" date="2018-01" db="EMBL/GenBank/DDBJ databases">
        <title>Complete genome sequence of Caulobacter flavus RHGG3.</title>
        <authorList>
            <person name="Yang E."/>
        </authorList>
    </citation>
    <scope>NUCLEOTIDE SEQUENCE [LARGE SCALE GENOMIC DNA]</scope>
    <source>
        <strain evidence="1 4">RHGG3</strain>
    </source>
</reference>
<dbReference type="InterPro" id="IPR014718">
    <property type="entry name" value="GH-type_carb-bd"/>
</dbReference>
<evidence type="ECO:0000313" key="2">
    <source>
        <dbReference type="EMBL" id="PLR07952.1"/>
    </source>
</evidence>
<evidence type="ECO:0000313" key="1">
    <source>
        <dbReference type="EMBL" id="AYV46716.1"/>
    </source>
</evidence>
<dbReference type="InterPro" id="IPR008183">
    <property type="entry name" value="Aldose_1/G6P_1-epimerase"/>
</dbReference>
<dbReference type="EMBL" id="CP026100">
    <property type="protein sequence ID" value="AYV46716.1"/>
    <property type="molecule type" value="Genomic_DNA"/>
</dbReference>
<dbReference type="KEGG" id="cfh:C1707_10810"/>
<keyword evidence="4" id="KW-1185">Reference proteome</keyword>